<feature type="region of interest" description="Disordered" evidence="1">
    <location>
        <begin position="83"/>
        <end position="104"/>
    </location>
</feature>
<evidence type="ECO:0000313" key="2">
    <source>
        <dbReference type="EMBL" id="KPA46649.1"/>
    </source>
</evidence>
<dbReference type="EMBL" id="JXCE01000003">
    <property type="protein sequence ID" value="KPA46649.1"/>
    <property type="molecule type" value="Genomic_DNA"/>
</dbReference>
<proteinExistence type="predicted"/>
<name>A0A0M9F5R0_FUSLA</name>
<dbReference type="AlphaFoldDB" id="A0A0M9F5R0"/>
<feature type="compositionally biased region" description="Basic and acidic residues" evidence="1">
    <location>
        <begin position="119"/>
        <end position="140"/>
    </location>
</feature>
<keyword evidence="3" id="KW-1185">Reference proteome</keyword>
<accession>A0A0M9F5R0</accession>
<organism evidence="2 3">
    <name type="scientific">Fusarium langsethiae</name>
    <dbReference type="NCBI Taxonomy" id="179993"/>
    <lineage>
        <taxon>Eukaryota</taxon>
        <taxon>Fungi</taxon>
        <taxon>Dikarya</taxon>
        <taxon>Ascomycota</taxon>
        <taxon>Pezizomycotina</taxon>
        <taxon>Sordariomycetes</taxon>
        <taxon>Hypocreomycetidae</taxon>
        <taxon>Hypocreales</taxon>
        <taxon>Nectriaceae</taxon>
        <taxon>Fusarium</taxon>
    </lineage>
</organism>
<dbReference type="OrthoDB" id="10676839at2759"/>
<comment type="caution">
    <text evidence="2">The sequence shown here is derived from an EMBL/GenBank/DDBJ whole genome shotgun (WGS) entry which is preliminary data.</text>
</comment>
<reference evidence="2 3" key="1">
    <citation type="submission" date="2015-04" db="EMBL/GenBank/DDBJ databases">
        <title>The draft genome sequence of Fusarium langsethiae, a T-2/HT-2 mycotoxin producer.</title>
        <authorList>
            <person name="Lysoe E."/>
            <person name="Divon H.H."/>
            <person name="Terzi V."/>
            <person name="Orru L."/>
            <person name="Lamontanara A."/>
            <person name="Kolseth A.-K."/>
            <person name="Frandsen R.J."/>
            <person name="Nielsen K."/>
            <person name="Thrane U."/>
        </authorList>
    </citation>
    <scope>NUCLEOTIDE SEQUENCE [LARGE SCALE GENOMIC DNA]</scope>
    <source>
        <strain evidence="2 3">Fl201059</strain>
    </source>
</reference>
<feature type="region of interest" description="Disordered" evidence="1">
    <location>
        <begin position="116"/>
        <end position="145"/>
    </location>
</feature>
<sequence>MPAATVKRRAIGSLPPIYYKAAILPYGTVKTALKRCDNAKLEELRKEARDLRTTDPAERNELAKQMVQPCNFTEEFPLTFSPRVADDSSEFNPTPLPCGDYRGRNNRRILTRQQMIDLTQDRSRSPDHRQGNDPHWRDRSINPGTLPSEQQLTDAILEALPAVAHRQHVSTIQDCSDFAISDIKALSALVEQVVEAMFPTTETFVTDAPLTIVQRYDDVTMQKAHCHAYQPVYCGITLNYEQQAIAFTSKDKQSAGVSQKHVDPGRDLKVHASPEEPLLVSAAITRSSSICRNARTPSFPKIHG</sequence>
<gene>
    <name evidence="2" type="ORF">FLAG1_00512</name>
</gene>
<protein>
    <submittedName>
        <fullName evidence="2">Uncharacterized protein</fullName>
    </submittedName>
</protein>
<evidence type="ECO:0000256" key="1">
    <source>
        <dbReference type="SAM" id="MobiDB-lite"/>
    </source>
</evidence>
<evidence type="ECO:0000313" key="3">
    <source>
        <dbReference type="Proteomes" id="UP000037904"/>
    </source>
</evidence>
<dbReference type="Proteomes" id="UP000037904">
    <property type="component" value="Unassembled WGS sequence"/>
</dbReference>